<dbReference type="InterPro" id="IPR015943">
    <property type="entry name" value="WD40/YVTN_repeat-like_dom_sf"/>
</dbReference>
<dbReference type="Gene3D" id="2.130.10.10">
    <property type="entry name" value="YVTN repeat-like/Quinoprotein amine dehydrogenase"/>
    <property type="match status" value="1"/>
</dbReference>
<organism evidence="1 2">
    <name type="scientific">Dipteronia dyeriana</name>
    <dbReference type="NCBI Taxonomy" id="168575"/>
    <lineage>
        <taxon>Eukaryota</taxon>
        <taxon>Viridiplantae</taxon>
        <taxon>Streptophyta</taxon>
        <taxon>Embryophyta</taxon>
        <taxon>Tracheophyta</taxon>
        <taxon>Spermatophyta</taxon>
        <taxon>Magnoliopsida</taxon>
        <taxon>eudicotyledons</taxon>
        <taxon>Gunneridae</taxon>
        <taxon>Pentapetalae</taxon>
        <taxon>rosids</taxon>
        <taxon>malvids</taxon>
        <taxon>Sapindales</taxon>
        <taxon>Sapindaceae</taxon>
        <taxon>Hippocastanoideae</taxon>
        <taxon>Acereae</taxon>
        <taxon>Dipteronia</taxon>
    </lineage>
</organism>
<evidence type="ECO:0000313" key="2">
    <source>
        <dbReference type="Proteomes" id="UP001280121"/>
    </source>
</evidence>
<proteinExistence type="predicted"/>
<gene>
    <name evidence="1" type="ORF">Ddye_025822</name>
</gene>
<accession>A0AAD9WPT7</accession>
<reference evidence="1" key="1">
    <citation type="journal article" date="2023" name="Plant J.">
        <title>Genome sequences and population genomics provide insights into the demographic history, inbreeding, and mutation load of two 'living fossil' tree species of Dipteronia.</title>
        <authorList>
            <person name="Feng Y."/>
            <person name="Comes H.P."/>
            <person name="Chen J."/>
            <person name="Zhu S."/>
            <person name="Lu R."/>
            <person name="Zhang X."/>
            <person name="Li P."/>
            <person name="Qiu J."/>
            <person name="Olsen K.M."/>
            <person name="Qiu Y."/>
        </authorList>
    </citation>
    <scope>NUCLEOTIDE SEQUENCE</scope>
    <source>
        <strain evidence="1">KIB01</strain>
    </source>
</reference>
<sequence>MILFRPQSLQRRPELVNGTHQNAIFDIFKIKVWDAQEKKYIGVLMGHTGSVKSVFSSNKLCQFNVVIISSSKPSAAVKGFHLSSQAKRIRRGKVASMSIRQFFIRKMSVVKFWDTGNRKSHVTQA</sequence>
<name>A0AAD9WPT7_9ROSI</name>
<dbReference type="Proteomes" id="UP001280121">
    <property type="component" value="Unassembled WGS sequence"/>
</dbReference>
<dbReference type="EMBL" id="JANJYI010000008">
    <property type="protein sequence ID" value="KAK2638027.1"/>
    <property type="molecule type" value="Genomic_DNA"/>
</dbReference>
<evidence type="ECO:0000313" key="1">
    <source>
        <dbReference type="EMBL" id="KAK2638027.1"/>
    </source>
</evidence>
<comment type="caution">
    <text evidence="1">The sequence shown here is derived from an EMBL/GenBank/DDBJ whole genome shotgun (WGS) entry which is preliminary data.</text>
</comment>
<keyword evidence="2" id="KW-1185">Reference proteome</keyword>
<dbReference type="AlphaFoldDB" id="A0AAD9WPT7"/>
<protein>
    <submittedName>
        <fullName evidence="1">Uncharacterized protein</fullName>
    </submittedName>
</protein>